<feature type="region of interest" description="Disordered" evidence="1">
    <location>
        <begin position="36"/>
        <end position="149"/>
    </location>
</feature>
<feature type="compositionally biased region" description="Basic residues" evidence="1">
    <location>
        <begin position="88"/>
        <end position="102"/>
    </location>
</feature>
<feature type="region of interest" description="Disordered" evidence="1">
    <location>
        <begin position="313"/>
        <end position="332"/>
    </location>
</feature>
<evidence type="ECO:0000256" key="1">
    <source>
        <dbReference type="SAM" id="MobiDB-lite"/>
    </source>
</evidence>
<gene>
    <name evidence="2" type="ORF">DPMN_056829</name>
</gene>
<comment type="caution">
    <text evidence="2">The sequence shown here is derived from an EMBL/GenBank/DDBJ whole genome shotgun (WGS) entry which is preliminary data.</text>
</comment>
<proteinExistence type="predicted"/>
<dbReference type="AlphaFoldDB" id="A0A9D4CU08"/>
<dbReference type="Proteomes" id="UP000828390">
    <property type="component" value="Unassembled WGS sequence"/>
</dbReference>
<protein>
    <submittedName>
        <fullName evidence="2">Uncharacterized protein</fullName>
    </submittedName>
</protein>
<keyword evidence="3" id="KW-1185">Reference proteome</keyword>
<feature type="compositionally biased region" description="Basic and acidic residues" evidence="1">
    <location>
        <begin position="118"/>
        <end position="128"/>
    </location>
</feature>
<evidence type="ECO:0000313" key="2">
    <source>
        <dbReference type="EMBL" id="KAH3730831.1"/>
    </source>
</evidence>
<dbReference type="EMBL" id="JAIWYP010000012">
    <property type="protein sequence ID" value="KAH3730831.1"/>
    <property type="molecule type" value="Genomic_DNA"/>
</dbReference>
<accession>A0A9D4CU08</accession>
<organism evidence="2 3">
    <name type="scientific">Dreissena polymorpha</name>
    <name type="common">Zebra mussel</name>
    <name type="synonym">Mytilus polymorpha</name>
    <dbReference type="NCBI Taxonomy" id="45954"/>
    <lineage>
        <taxon>Eukaryota</taxon>
        <taxon>Metazoa</taxon>
        <taxon>Spiralia</taxon>
        <taxon>Lophotrochozoa</taxon>
        <taxon>Mollusca</taxon>
        <taxon>Bivalvia</taxon>
        <taxon>Autobranchia</taxon>
        <taxon>Heteroconchia</taxon>
        <taxon>Euheterodonta</taxon>
        <taxon>Imparidentia</taxon>
        <taxon>Neoheterodontei</taxon>
        <taxon>Myida</taxon>
        <taxon>Dreissenoidea</taxon>
        <taxon>Dreissenidae</taxon>
        <taxon>Dreissena</taxon>
    </lineage>
</organism>
<feature type="compositionally biased region" description="Basic and acidic residues" evidence="1">
    <location>
        <begin position="52"/>
        <end position="75"/>
    </location>
</feature>
<feature type="non-terminal residue" evidence="2">
    <location>
        <position position="1"/>
    </location>
</feature>
<evidence type="ECO:0000313" key="3">
    <source>
        <dbReference type="Proteomes" id="UP000828390"/>
    </source>
</evidence>
<name>A0A9D4CU08_DREPO</name>
<reference evidence="2" key="2">
    <citation type="submission" date="2020-11" db="EMBL/GenBank/DDBJ databases">
        <authorList>
            <person name="McCartney M.A."/>
            <person name="Auch B."/>
            <person name="Kono T."/>
            <person name="Mallez S."/>
            <person name="Becker A."/>
            <person name="Gohl D.M."/>
            <person name="Silverstein K.A.T."/>
            <person name="Koren S."/>
            <person name="Bechman K.B."/>
            <person name="Herman A."/>
            <person name="Abrahante J.E."/>
            <person name="Garbe J."/>
        </authorList>
    </citation>
    <scope>NUCLEOTIDE SEQUENCE</scope>
    <source>
        <strain evidence="2">Duluth1</strain>
        <tissue evidence="2">Whole animal</tissue>
    </source>
</reference>
<reference evidence="2" key="1">
    <citation type="journal article" date="2019" name="bioRxiv">
        <title>The Genome of the Zebra Mussel, Dreissena polymorpha: A Resource for Invasive Species Research.</title>
        <authorList>
            <person name="McCartney M.A."/>
            <person name="Auch B."/>
            <person name="Kono T."/>
            <person name="Mallez S."/>
            <person name="Zhang Y."/>
            <person name="Obille A."/>
            <person name="Becker A."/>
            <person name="Abrahante J.E."/>
            <person name="Garbe J."/>
            <person name="Badalamenti J.P."/>
            <person name="Herman A."/>
            <person name="Mangelson H."/>
            <person name="Liachko I."/>
            <person name="Sullivan S."/>
            <person name="Sone E.D."/>
            <person name="Koren S."/>
            <person name="Silverstein K.A.T."/>
            <person name="Beckman K.B."/>
            <person name="Gohl D.M."/>
        </authorList>
    </citation>
    <scope>NUCLEOTIDE SEQUENCE</scope>
    <source>
        <strain evidence="2">Duluth1</strain>
        <tissue evidence="2">Whole animal</tissue>
    </source>
</reference>
<sequence length="332" mass="36495">MPELFDVNINETERVIFGRPEGMELCASRSPISLMTMSSQEEGYRGRHQRDRHVTSQEHEHRLSAKTTSDTDKPATVKHKKHDEETNKHRHSSSHHSHHRRREPSGSSRDDEEPSSSRTRDASVETVDRGVGPTPAPPHTSHLDPRNYAPTYYGLPSSFLDPRNGLEQTSPYGASANPYGLPPGFPFYHVPYPLSINPPLPLNSQTLEGRYNWPPPGFHHPMTGLPTSPSHSDVSSLYGLRSPMAPSDSLSAALASRLHWDQLRQNYLPLGSGRRYSPAALQALQGPGFGSSSGYPHDYPGGFSPYGTHSMFTDLPPTPGSGSVTLPGSIDP</sequence>